<feature type="region of interest" description="Disordered" evidence="1">
    <location>
        <begin position="257"/>
        <end position="310"/>
    </location>
</feature>
<feature type="compositionally biased region" description="Low complexity" evidence="1">
    <location>
        <begin position="125"/>
        <end position="139"/>
    </location>
</feature>
<dbReference type="Proteomes" id="UP000199727">
    <property type="component" value="Unassembled WGS sequence"/>
</dbReference>
<evidence type="ECO:0000313" key="2">
    <source>
        <dbReference type="EMBL" id="OXG14453.1"/>
    </source>
</evidence>
<evidence type="ECO:0000313" key="3">
    <source>
        <dbReference type="Proteomes" id="UP000199727"/>
    </source>
</evidence>
<comment type="caution">
    <text evidence="2">The sequence shown here is derived from an EMBL/GenBank/DDBJ whole genome shotgun (WGS) entry which is preliminary data.</text>
</comment>
<dbReference type="EMBL" id="AMKT01000074">
    <property type="protein sequence ID" value="OXG14453.1"/>
    <property type="molecule type" value="Genomic_DNA"/>
</dbReference>
<dbReference type="PANTHER" id="PTHR34863">
    <property type="entry name" value="EXPRESSED PROTEIN"/>
    <property type="match status" value="1"/>
</dbReference>
<dbReference type="PANTHER" id="PTHR34863:SF1">
    <property type="entry name" value="OTU DOMAIN-CONTAINING PROTEIN"/>
    <property type="match status" value="1"/>
</dbReference>
<proteinExistence type="predicted"/>
<sequence length="310" mass="34292">MVEHTRFLDLNSWLYPTRPQLSQFKLDIKAITKEQYLQNAKAMRAAAESLPIWKGDNNRPVSKQKKKLLIDLAAAFGWCPSGFHATRSTAPYAWWNIWTEGIEPWQLDPVLDHLNLRWMGLQPAAEAEPAAEAASNESTPPEPAPSPTTPENSHNSVTPHDSLFDHINKRWPTPQAMWDLLATAFKEAGVKIPCPIGDFNEGHELRNAGGKTRFRLRCKHRKCTTSMELVASQSWIANLIEEGNLCRSLVGLPPDEARVGPERPSTGIAHGEPSVAPPILLPSHSISPLPAPSVPQSDRPSALPVTSLQE</sequence>
<name>A0A854Q5S1_CRYNE</name>
<protein>
    <submittedName>
        <fullName evidence="2">Uncharacterized protein</fullName>
    </submittedName>
</protein>
<dbReference type="AlphaFoldDB" id="A0A854Q5S1"/>
<feature type="compositionally biased region" description="Polar residues" evidence="1">
    <location>
        <begin position="294"/>
        <end position="310"/>
    </location>
</feature>
<organism evidence="2 3">
    <name type="scientific">Cryptococcus neoformans Tu259-1</name>
    <dbReference type="NCBI Taxonomy" id="1230072"/>
    <lineage>
        <taxon>Eukaryota</taxon>
        <taxon>Fungi</taxon>
        <taxon>Dikarya</taxon>
        <taxon>Basidiomycota</taxon>
        <taxon>Agaricomycotina</taxon>
        <taxon>Tremellomycetes</taxon>
        <taxon>Tremellales</taxon>
        <taxon>Cryptococcaceae</taxon>
        <taxon>Cryptococcus</taxon>
        <taxon>Cryptococcus neoformans species complex</taxon>
    </lineage>
</organism>
<accession>A0A854Q5S1</accession>
<feature type="region of interest" description="Disordered" evidence="1">
    <location>
        <begin position="125"/>
        <end position="165"/>
    </location>
</feature>
<reference evidence="2 3" key="1">
    <citation type="submission" date="2017-06" db="EMBL/GenBank/DDBJ databases">
        <title>Global population genomics of the pathogenic fungus Cryptococcus neoformans var. grubii.</title>
        <authorList>
            <person name="Cuomo C."/>
            <person name="Litvintseva A."/>
            <person name="Chen Y."/>
            <person name="Young S."/>
            <person name="Zeng Q."/>
            <person name="Chapman S."/>
            <person name="Gujja S."/>
            <person name="Saif S."/>
            <person name="Birren B."/>
        </authorList>
    </citation>
    <scope>NUCLEOTIDE SEQUENCE [LARGE SCALE GENOMIC DNA]</scope>
    <source>
        <strain evidence="2 3">Tu259-1</strain>
    </source>
</reference>
<gene>
    <name evidence="2" type="ORF">C361_05634</name>
</gene>
<evidence type="ECO:0000256" key="1">
    <source>
        <dbReference type="SAM" id="MobiDB-lite"/>
    </source>
</evidence>